<evidence type="ECO:0000313" key="2">
    <source>
        <dbReference type="EMBL" id="SFQ45050.1"/>
    </source>
</evidence>
<feature type="transmembrane region" description="Helical" evidence="1">
    <location>
        <begin position="65"/>
        <end position="84"/>
    </location>
</feature>
<evidence type="ECO:0000256" key="1">
    <source>
        <dbReference type="SAM" id="Phobius"/>
    </source>
</evidence>
<keyword evidence="1" id="KW-0812">Transmembrane</keyword>
<evidence type="ECO:0000313" key="3">
    <source>
        <dbReference type="Proteomes" id="UP000199031"/>
    </source>
</evidence>
<dbReference type="AlphaFoldDB" id="A0A1I5YLJ1"/>
<keyword evidence="1" id="KW-1133">Transmembrane helix</keyword>
<gene>
    <name evidence="2" type="ORF">SAMN05444277_1133</name>
</gene>
<dbReference type="RefSeq" id="WP_143075911.1">
    <property type="nucleotide sequence ID" value="NZ_FOXQ01000013.1"/>
</dbReference>
<protein>
    <submittedName>
        <fullName evidence="2">Uncharacterized protein</fullName>
    </submittedName>
</protein>
<feature type="transmembrane region" description="Helical" evidence="1">
    <location>
        <begin position="33"/>
        <end position="53"/>
    </location>
</feature>
<keyword evidence="3" id="KW-1185">Reference proteome</keyword>
<sequence length="207" mass="23696">MTRLTIPYSIIIIFFGLFTTLMILASPHQVGKGLLTISVASLLIFILTGYFLYRSFSTQKNTALTICLLLLTAIIFGYFTYDIIRMHSDFSILDLLPIAAFAFTIFFIVSLLQKRHQRVKANGINNWEDYWTMFNQLCSSLNSDSKQAVVADLKKAQKHVNGLTDGWYKFLNEFKKAKEIHYKSFSSKQNDLADILIHTLESSLNSR</sequence>
<keyword evidence="1" id="KW-0472">Membrane</keyword>
<dbReference type="Proteomes" id="UP000199031">
    <property type="component" value="Unassembled WGS sequence"/>
</dbReference>
<feature type="transmembrane region" description="Helical" evidence="1">
    <location>
        <begin position="7"/>
        <end position="27"/>
    </location>
</feature>
<accession>A0A1I5YLJ1</accession>
<feature type="transmembrane region" description="Helical" evidence="1">
    <location>
        <begin position="90"/>
        <end position="112"/>
    </location>
</feature>
<reference evidence="2 3" key="1">
    <citation type="submission" date="2016-10" db="EMBL/GenBank/DDBJ databases">
        <authorList>
            <person name="de Groot N.N."/>
        </authorList>
    </citation>
    <scope>NUCLEOTIDE SEQUENCE [LARGE SCALE GENOMIC DNA]</scope>
    <source>
        <strain evidence="2 3">DSM 28286</strain>
    </source>
</reference>
<proteinExistence type="predicted"/>
<organism evidence="2 3">
    <name type="scientific">Parafilimonas terrae</name>
    <dbReference type="NCBI Taxonomy" id="1465490"/>
    <lineage>
        <taxon>Bacteria</taxon>
        <taxon>Pseudomonadati</taxon>
        <taxon>Bacteroidota</taxon>
        <taxon>Chitinophagia</taxon>
        <taxon>Chitinophagales</taxon>
        <taxon>Chitinophagaceae</taxon>
        <taxon>Parafilimonas</taxon>
    </lineage>
</organism>
<dbReference type="EMBL" id="FOXQ01000013">
    <property type="protein sequence ID" value="SFQ45050.1"/>
    <property type="molecule type" value="Genomic_DNA"/>
</dbReference>
<name>A0A1I5YLJ1_9BACT</name>
<dbReference type="OrthoDB" id="1494814at2"/>